<organism evidence="1 2">
    <name type="scientific">Clostridium faecium</name>
    <dbReference type="NCBI Taxonomy" id="2762223"/>
    <lineage>
        <taxon>Bacteria</taxon>
        <taxon>Bacillati</taxon>
        <taxon>Bacillota</taxon>
        <taxon>Clostridia</taxon>
        <taxon>Eubacteriales</taxon>
        <taxon>Clostridiaceae</taxon>
        <taxon>Clostridium</taxon>
    </lineage>
</organism>
<accession>A0ABR8YP57</accession>
<evidence type="ECO:0000313" key="2">
    <source>
        <dbReference type="Proteomes" id="UP000627166"/>
    </source>
</evidence>
<dbReference type="EMBL" id="JACSQB010000024">
    <property type="protein sequence ID" value="MBD8046009.1"/>
    <property type="molecule type" value="Genomic_DNA"/>
</dbReference>
<sequence>MKRRNGIKKIVVGLLVVGGFSAAIFFKNNLELNKYNHKYRVEVVNYDNFYEGDNIKFYYLDGENDYQQRLKSNYKYDKIVAKGVTEIDKAFEMIKWINSKAEFNKEAIEVGKNTEEIMKKLQTNKTLSDDNYATLLEEGLSTININIRKGKLFASNNTKVKPRQNYKVVEVWSKVHGKWVMIDGGNGCYMVDKGIPLSAVEIIEKGIENVDIVGLDSEKAIKKYKKNMGKYFNSYTIEIDNNKFDEIKSNSFVTYVKNKEDVQLENQEGYIGPTIFVNKKDVFNINPEIVYHDKKDDSIPTIILSKRDVKDDTEEFTGFTVGVFKNSIMLDNYYVSIDGGNFTKVNTYYDLAIKKGENSIRISEDGKTPVREIVIRKNN</sequence>
<comment type="caution">
    <text evidence="1">The sequence shown here is derived from an EMBL/GenBank/DDBJ whole genome shotgun (WGS) entry which is preliminary data.</text>
</comment>
<protein>
    <recommendedName>
        <fullName evidence="3">Lipoprotein</fullName>
    </recommendedName>
</protein>
<name>A0ABR8YP57_9CLOT</name>
<keyword evidence="2" id="KW-1185">Reference proteome</keyword>
<dbReference type="RefSeq" id="WP_191738986.1">
    <property type="nucleotide sequence ID" value="NZ_JACSQB010000024.1"/>
</dbReference>
<dbReference type="Proteomes" id="UP000627166">
    <property type="component" value="Unassembled WGS sequence"/>
</dbReference>
<evidence type="ECO:0000313" key="1">
    <source>
        <dbReference type="EMBL" id="MBD8046009.1"/>
    </source>
</evidence>
<reference evidence="1 2" key="1">
    <citation type="submission" date="2020-08" db="EMBL/GenBank/DDBJ databases">
        <title>A Genomic Blueprint of the Chicken Gut Microbiome.</title>
        <authorList>
            <person name="Gilroy R."/>
            <person name="Ravi A."/>
            <person name="Getino M."/>
            <person name="Pursley I."/>
            <person name="Horton D.L."/>
            <person name="Alikhan N.-F."/>
            <person name="Baker D."/>
            <person name="Gharbi K."/>
            <person name="Hall N."/>
            <person name="Watson M."/>
            <person name="Adriaenssens E.M."/>
            <person name="Foster-Nyarko E."/>
            <person name="Jarju S."/>
            <person name="Secka A."/>
            <person name="Antonio M."/>
            <person name="Oren A."/>
            <person name="Chaudhuri R."/>
            <person name="La Ragione R.M."/>
            <person name="Hildebrand F."/>
            <person name="Pallen M.J."/>
        </authorList>
    </citation>
    <scope>NUCLEOTIDE SEQUENCE [LARGE SCALE GENOMIC DNA]</scope>
    <source>
        <strain evidence="1 2">N37</strain>
    </source>
</reference>
<evidence type="ECO:0008006" key="3">
    <source>
        <dbReference type="Google" id="ProtNLM"/>
    </source>
</evidence>
<proteinExistence type="predicted"/>
<gene>
    <name evidence="1" type="ORF">H9637_02950</name>
</gene>